<gene>
    <name evidence="2" type="ORF">MMOR_06530</name>
</gene>
<protein>
    <submittedName>
        <fullName evidence="2">Uncharacterized protein</fullName>
    </submittedName>
</protein>
<organism evidence="2 3">
    <name type="scientific">Mycolicibacterium moriokaense</name>
    <dbReference type="NCBI Taxonomy" id="39691"/>
    <lineage>
        <taxon>Bacteria</taxon>
        <taxon>Bacillati</taxon>
        <taxon>Actinomycetota</taxon>
        <taxon>Actinomycetes</taxon>
        <taxon>Mycobacteriales</taxon>
        <taxon>Mycobacteriaceae</taxon>
        <taxon>Mycolicibacterium</taxon>
    </lineage>
</organism>
<keyword evidence="3" id="KW-1185">Reference proteome</keyword>
<dbReference type="Proteomes" id="UP000466681">
    <property type="component" value="Chromosome"/>
</dbReference>
<proteinExistence type="predicted"/>
<sequence>MDSAGTFSMTRMGVGVARYVVASTLLAVGLAVAGCGGSGESSTTTVTETVSETGTSTSAAATAVPTTAGSDLPSMIPIPANSQRKDGPAWIYDGGVQKHFLVNGSPAEVMDAYKTALEDAGWTVVVENAGGGGGGGGATYTGTHGDAYGVFVGGGYESTTEINSCVWPTKPSNTNCGKNN</sequence>
<accession>A0AAD1M422</accession>
<feature type="compositionally biased region" description="Low complexity" evidence="1">
    <location>
        <begin position="40"/>
        <end position="56"/>
    </location>
</feature>
<evidence type="ECO:0000256" key="1">
    <source>
        <dbReference type="SAM" id="MobiDB-lite"/>
    </source>
</evidence>
<dbReference type="KEGG" id="mmor:MMOR_06530"/>
<dbReference type="RefSeq" id="WP_244960510.1">
    <property type="nucleotide sequence ID" value="NZ_AP022560.1"/>
</dbReference>
<dbReference type="EMBL" id="AP022560">
    <property type="protein sequence ID" value="BBW99716.1"/>
    <property type="molecule type" value="Genomic_DNA"/>
</dbReference>
<feature type="region of interest" description="Disordered" evidence="1">
    <location>
        <begin position="36"/>
        <end position="56"/>
    </location>
</feature>
<dbReference type="AlphaFoldDB" id="A0AAD1M422"/>
<evidence type="ECO:0000313" key="2">
    <source>
        <dbReference type="EMBL" id="BBW99716.1"/>
    </source>
</evidence>
<evidence type="ECO:0000313" key="3">
    <source>
        <dbReference type="Proteomes" id="UP000466681"/>
    </source>
</evidence>
<name>A0AAD1M422_9MYCO</name>
<reference evidence="2 3" key="1">
    <citation type="journal article" date="2019" name="Emerg. Microbes Infect.">
        <title>Comprehensive subspecies identification of 175 nontuberculous mycobacteria species based on 7547 genomic profiles.</title>
        <authorList>
            <person name="Matsumoto Y."/>
            <person name="Kinjo T."/>
            <person name="Motooka D."/>
            <person name="Nabeya D."/>
            <person name="Jung N."/>
            <person name="Uechi K."/>
            <person name="Horii T."/>
            <person name="Iida T."/>
            <person name="Fujita J."/>
            <person name="Nakamura S."/>
        </authorList>
    </citation>
    <scope>NUCLEOTIDE SEQUENCE [LARGE SCALE GENOMIC DNA]</scope>
    <source>
        <strain evidence="2 3">JCM 6375</strain>
    </source>
</reference>